<dbReference type="EMBL" id="CACRXK020000022">
    <property type="protein sequence ID" value="CAB3976953.1"/>
    <property type="molecule type" value="Genomic_DNA"/>
</dbReference>
<dbReference type="Proteomes" id="UP001152795">
    <property type="component" value="Unassembled WGS sequence"/>
</dbReference>
<dbReference type="AlphaFoldDB" id="A0A6S7FJK4"/>
<keyword evidence="3" id="KW-1185">Reference proteome</keyword>
<dbReference type="Gene3D" id="3.30.70.270">
    <property type="match status" value="2"/>
</dbReference>
<dbReference type="InterPro" id="IPR000477">
    <property type="entry name" value="RT_dom"/>
</dbReference>
<dbReference type="SUPFAM" id="SSF56672">
    <property type="entry name" value="DNA/RNA polymerases"/>
    <property type="match status" value="1"/>
</dbReference>
<feature type="domain" description="Reverse transcriptase" evidence="1">
    <location>
        <begin position="2"/>
        <end position="92"/>
    </location>
</feature>
<dbReference type="OrthoDB" id="2286242at2759"/>
<dbReference type="InterPro" id="IPR043502">
    <property type="entry name" value="DNA/RNA_pol_sf"/>
</dbReference>
<gene>
    <name evidence="2" type="ORF">PACLA_8A087396</name>
</gene>
<dbReference type="Gene3D" id="3.10.10.10">
    <property type="entry name" value="HIV Type 1 Reverse Transcriptase, subunit A, domain 1"/>
    <property type="match status" value="1"/>
</dbReference>
<evidence type="ECO:0000313" key="2">
    <source>
        <dbReference type="EMBL" id="CAB3976953.1"/>
    </source>
</evidence>
<dbReference type="CDD" id="cd01647">
    <property type="entry name" value="RT_LTR"/>
    <property type="match status" value="1"/>
</dbReference>
<dbReference type="InterPro" id="IPR050951">
    <property type="entry name" value="Retrovirus_Pol_polyprotein"/>
</dbReference>
<organism evidence="2 3">
    <name type="scientific">Paramuricea clavata</name>
    <name type="common">Red gorgonian</name>
    <name type="synonym">Violescent sea-whip</name>
    <dbReference type="NCBI Taxonomy" id="317549"/>
    <lineage>
        <taxon>Eukaryota</taxon>
        <taxon>Metazoa</taxon>
        <taxon>Cnidaria</taxon>
        <taxon>Anthozoa</taxon>
        <taxon>Octocorallia</taxon>
        <taxon>Malacalcyonacea</taxon>
        <taxon>Plexauridae</taxon>
        <taxon>Paramuricea</taxon>
    </lineage>
</organism>
<evidence type="ECO:0000313" key="3">
    <source>
        <dbReference type="Proteomes" id="UP001152795"/>
    </source>
</evidence>
<name>A0A6S7FJK4_PARCT</name>
<dbReference type="InterPro" id="IPR043128">
    <property type="entry name" value="Rev_trsase/Diguanyl_cyclase"/>
</dbReference>
<evidence type="ECO:0000259" key="1">
    <source>
        <dbReference type="Pfam" id="PF00078"/>
    </source>
</evidence>
<comment type="caution">
    <text evidence="2">The sequence shown here is derived from an EMBL/GenBank/DDBJ whole genome shotgun (WGS) entry which is preliminary data.</text>
</comment>
<protein>
    <recommendedName>
        <fullName evidence="1">Reverse transcriptase domain-containing protein</fullName>
    </recommendedName>
</protein>
<sequence>MPLDEESSYLTTFNMPFGCYRFTVIPFGVVFAQEVFHKTVNEKFHDLPRCETDIDDILIWGRTLEEHHQNLERVLNQVADINMTLSKDKCMVNFIAKFAPNISDVTAPLRELIKKNVAFHWLETHEKAFRDLQHLLTDPATLRYYDVAKPVTLQVDTSQKVLELL</sequence>
<accession>A0A6S7FJK4</accession>
<dbReference type="Pfam" id="PF00078">
    <property type="entry name" value="RVT_1"/>
    <property type="match status" value="1"/>
</dbReference>
<dbReference type="PANTHER" id="PTHR37984">
    <property type="entry name" value="PROTEIN CBG26694"/>
    <property type="match status" value="1"/>
</dbReference>
<dbReference type="PANTHER" id="PTHR37984:SF5">
    <property type="entry name" value="PROTEIN NYNRIN-LIKE"/>
    <property type="match status" value="1"/>
</dbReference>
<proteinExistence type="predicted"/>
<reference evidence="2" key="1">
    <citation type="submission" date="2020-04" db="EMBL/GenBank/DDBJ databases">
        <authorList>
            <person name="Alioto T."/>
            <person name="Alioto T."/>
            <person name="Gomez Garrido J."/>
        </authorList>
    </citation>
    <scope>NUCLEOTIDE SEQUENCE</scope>
    <source>
        <strain evidence="2">A484AB</strain>
    </source>
</reference>